<dbReference type="InterPro" id="IPR002213">
    <property type="entry name" value="UDP_glucos_trans"/>
</dbReference>
<dbReference type="Gene3D" id="3.40.50.2000">
    <property type="entry name" value="Glycogen Phosphorylase B"/>
    <property type="match status" value="2"/>
</dbReference>
<dbReference type="PANTHER" id="PTHR48045">
    <property type="entry name" value="UDP-GLYCOSYLTRANSFERASE 72B1"/>
    <property type="match status" value="1"/>
</dbReference>
<reference evidence="2" key="2">
    <citation type="submission" date="2021-03" db="UniProtKB">
        <authorList>
            <consortium name="EnsemblPlants"/>
        </authorList>
    </citation>
    <scope>IDENTIFICATION</scope>
</reference>
<sequence length="195" mass="21406">MDFIPGLTKIRVKDIPDGIVTGNLDSPFAQMLHKMSQVLPNASSVCISSCEELDPVVTNDLKSKFSKTFPIDPLNLVIAPQKIADNYNCLGWLDKQKANSVVYVSFGSAATPTPNELFALAEALQASGVKFLWSIKNHLKVHFPNDFLEKSRENGMVVSWVPQIEVLAHDAIGVFITHFGYNSMTESIAAEVTIP</sequence>
<dbReference type="CDD" id="cd03784">
    <property type="entry name" value="GT1_Gtf-like"/>
    <property type="match status" value="1"/>
</dbReference>
<name>A0A803L216_CHEQI</name>
<keyword evidence="3" id="KW-1185">Reference proteome</keyword>
<dbReference type="Proteomes" id="UP000596660">
    <property type="component" value="Unplaced"/>
</dbReference>
<evidence type="ECO:0000256" key="1">
    <source>
        <dbReference type="ARBA" id="ARBA00022679"/>
    </source>
</evidence>
<dbReference type="OMA" id="EMKLICH"/>
<evidence type="ECO:0000313" key="2">
    <source>
        <dbReference type="EnsemblPlants" id="AUR62005905-RA:cds"/>
    </source>
</evidence>
<proteinExistence type="predicted"/>
<dbReference type="Gramene" id="AUR62005905-RA">
    <property type="protein sequence ID" value="AUR62005905-RA:cds"/>
    <property type="gene ID" value="AUR62005905"/>
</dbReference>
<organism evidence="2 3">
    <name type="scientific">Chenopodium quinoa</name>
    <name type="common">Quinoa</name>
    <dbReference type="NCBI Taxonomy" id="63459"/>
    <lineage>
        <taxon>Eukaryota</taxon>
        <taxon>Viridiplantae</taxon>
        <taxon>Streptophyta</taxon>
        <taxon>Embryophyta</taxon>
        <taxon>Tracheophyta</taxon>
        <taxon>Spermatophyta</taxon>
        <taxon>Magnoliopsida</taxon>
        <taxon>eudicotyledons</taxon>
        <taxon>Gunneridae</taxon>
        <taxon>Pentapetalae</taxon>
        <taxon>Caryophyllales</taxon>
        <taxon>Chenopodiaceae</taxon>
        <taxon>Chenopodioideae</taxon>
        <taxon>Atripliceae</taxon>
        <taxon>Chenopodium</taxon>
    </lineage>
</organism>
<reference evidence="2" key="1">
    <citation type="journal article" date="2017" name="Nature">
        <title>The genome of Chenopodium quinoa.</title>
        <authorList>
            <person name="Jarvis D.E."/>
            <person name="Ho Y.S."/>
            <person name="Lightfoot D.J."/>
            <person name="Schmoeckel S.M."/>
            <person name="Li B."/>
            <person name="Borm T.J.A."/>
            <person name="Ohyanagi H."/>
            <person name="Mineta K."/>
            <person name="Michell C.T."/>
            <person name="Saber N."/>
            <person name="Kharbatia N.M."/>
            <person name="Rupper R.R."/>
            <person name="Sharp A.R."/>
            <person name="Dally N."/>
            <person name="Boughton B.A."/>
            <person name="Woo Y.H."/>
            <person name="Gao G."/>
            <person name="Schijlen E.G.W.M."/>
            <person name="Guo X."/>
            <person name="Momin A.A."/>
            <person name="Negrao S."/>
            <person name="Al-Babili S."/>
            <person name="Gehring C."/>
            <person name="Roessner U."/>
            <person name="Jung C."/>
            <person name="Murphy K."/>
            <person name="Arold S.T."/>
            <person name="Gojobori T."/>
            <person name="van der Linden C.G."/>
            <person name="van Loo E.N."/>
            <person name="Jellen E.N."/>
            <person name="Maughan P.J."/>
            <person name="Tester M."/>
        </authorList>
    </citation>
    <scope>NUCLEOTIDE SEQUENCE [LARGE SCALE GENOMIC DNA]</scope>
    <source>
        <strain evidence="2">cv. PI 614886</strain>
    </source>
</reference>
<accession>A0A803L216</accession>
<evidence type="ECO:0000313" key="3">
    <source>
        <dbReference type="Proteomes" id="UP000596660"/>
    </source>
</evidence>
<dbReference type="GO" id="GO:0008194">
    <property type="term" value="F:UDP-glycosyltransferase activity"/>
    <property type="evidence" value="ECO:0007669"/>
    <property type="project" value="InterPro"/>
</dbReference>
<dbReference type="EnsemblPlants" id="AUR62005905-RA">
    <property type="protein sequence ID" value="AUR62005905-RA:cds"/>
    <property type="gene ID" value="AUR62005905"/>
</dbReference>
<dbReference type="SUPFAM" id="SSF53756">
    <property type="entry name" value="UDP-Glycosyltransferase/glycogen phosphorylase"/>
    <property type="match status" value="1"/>
</dbReference>
<dbReference type="Pfam" id="PF00201">
    <property type="entry name" value="UDPGT"/>
    <property type="match status" value="1"/>
</dbReference>
<protein>
    <submittedName>
        <fullName evidence="2">Uncharacterized protein</fullName>
    </submittedName>
</protein>
<dbReference type="PANTHER" id="PTHR48045:SF34">
    <property type="entry name" value="ISOFLAVONE 7-O-GLUCOSYLTRANSFERASE 1-LIKE"/>
    <property type="match status" value="1"/>
</dbReference>
<dbReference type="AlphaFoldDB" id="A0A803L216"/>
<keyword evidence="1" id="KW-0808">Transferase</keyword>